<keyword evidence="8 12" id="KW-0460">Magnesium</keyword>
<evidence type="ECO:0000256" key="11">
    <source>
        <dbReference type="PIRSR" id="PIRSR605002-2"/>
    </source>
</evidence>
<protein>
    <recommendedName>
        <fullName evidence="5">phosphomannomutase</fullName>
        <ecNumber evidence="5">5.4.2.8</ecNumber>
    </recommendedName>
</protein>
<gene>
    <name evidence="13" type="ORF">COV06_04470</name>
</gene>
<dbReference type="Gene3D" id="3.30.1240.20">
    <property type="match status" value="1"/>
</dbReference>
<dbReference type="GO" id="GO:0046872">
    <property type="term" value="F:metal ion binding"/>
    <property type="evidence" value="ECO:0007669"/>
    <property type="project" value="UniProtKB-KW"/>
</dbReference>
<dbReference type="GO" id="GO:0016791">
    <property type="term" value="F:phosphatase activity"/>
    <property type="evidence" value="ECO:0007669"/>
    <property type="project" value="UniProtKB-ARBA"/>
</dbReference>
<comment type="subcellular location">
    <subcellularLocation>
        <location evidence="1">Cytoplasm</location>
    </subcellularLocation>
</comment>
<comment type="subunit">
    <text evidence="4">Homodimer.</text>
</comment>
<dbReference type="GO" id="GO:0006013">
    <property type="term" value="P:mannose metabolic process"/>
    <property type="evidence" value="ECO:0007669"/>
    <property type="project" value="TreeGrafter"/>
</dbReference>
<evidence type="ECO:0000256" key="8">
    <source>
        <dbReference type="ARBA" id="ARBA00022842"/>
    </source>
</evidence>
<evidence type="ECO:0000256" key="12">
    <source>
        <dbReference type="PIRSR" id="PIRSR605002-3"/>
    </source>
</evidence>
<evidence type="ECO:0000256" key="5">
    <source>
        <dbReference type="ARBA" id="ARBA00012730"/>
    </source>
</evidence>
<keyword evidence="6" id="KW-0963">Cytoplasm</keyword>
<dbReference type="EMBL" id="PCYM01000010">
    <property type="protein sequence ID" value="PIR47307.1"/>
    <property type="molecule type" value="Genomic_DNA"/>
</dbReference>
<comment type="pathway">
    <text evidence="2">Nucleotide-sugar biosynthesis; GDP-alpha-D-mannose biosynthesis; alpha-D-mannose 1-phosphate from D-fructose 6-phosphate: step 2/2.</text>
</comment>
<comment type="cofactor">
    <cofactor evidence="12">
        <name>Mg(2+)</name>
        <dbReference type="ChEBI" id="CHEBI:18420"/>
    </cofactor>
</comment>
<dbReference type="GO" id="GO:0009298">
    <property type="term" value="P:GDP-mannose biosynthetic process"/>
    <property type="evidence" value="ECO:0007669"/>
    <property type="project" value="UniProtKB-UniPathway"/>
</dbReference>
<feature type="active site" description="Nucleophile" evidence="10">
    <location>
        <position position="16"/>
    </location>
</feature>
<evidence type="ECO:0000313" key="13">
    <source>
        <dbReference type="EMBL" id="PIR47307.1"/>
    </source>
</evidence>
<dbReference type="InterPro" id="IPR036412">
    <property type="entry name" value="HAD-like_sf"/>
</dbReference>
<feature type="binding site" evidence="12">
    <location>
        <position position="18"/>
    </location>
    <ligand>
        <name>Mg(2+)</name>
        <dbReference type="ChEBI" id="CHEBI:18420"/>
        <label>1</label>
    </ligand>
</feature>
<reference evidence="13 14" key="1">
    <citation type="submission" date="2017-09" db="EMBL/GenBank/DDBJ databases">
        <title>Depth-based differentiation of microbial function through sediment-hosted aquifers and enrichment of novel symbionts in the deep terrestrial subsurface.</title>
        <authorList>
            <person name="Probst A.J."/>
            <person name="Ladd B."/>
            <person name="Jarett J.K."/>
            <person name="Geller-Mcgrath D.E."/>
            <person name="Sieber C.M."/>
            <person name="Emerson J.B."/>
            <person name="Anantharaman K."/>
            <person name="Thomas B.C."/>
            <person name="Malmstrom R."/>
            <person name="Stieglmeier M."/>
            <person name="Klingl A."/>
            <person name="Woyke T."/>
            <person name="Ryan C.M."/>
            <person name="Banfield J.F."/>
        </authorList>
    </citation>
    <scope>NUCLEOTIDE SEQUENCE [LARGE SCALE GENOMIC DNA]</scope>
    <source>
        <strain evidence="13">CG10_big_fil_rev_8_21_14_0_10_50_16</strain>
    </source>
</reference>
<dbReference type="PANTHER" id="PTHR10466:SF0">
    <property type="entry name" value="PHOSPHOMANNOMUTASE"/>
    <property type="match status" value="1"/>
</dbReference>
<dbReference type="NCBIfam" id="TIGR01484">
    <property type="entry name" value="HAD-SF-IIB"/>
    <property type="match status" value="1"/>
</dbReference>
<dbReference type="InterPro" id="IPR043169">
    <property type="entry name" value="PMM_cap"/>
</dbReference>
<evidence type="ECO:0000256" key="10">
    <source>
        <dbReference type="PIRSR" id="PIRSR605002-1"/>
    </source>
</evidence>
<comment type="caution">
    <text evidence="13">The sequence shown here is derived from an EMBL/GenBank/DDBJ whole genome shotgun (WGS) entry which is preliminary data.</text>
</comment>
<dbReference type="GO" id="GO:0005829">
    <property type="term" value="C:cytosol"/>
    <property type="evidence" value="ECO:0007669"/>
    <property type="project" value="TreeGrafter"/>
</dbReference>
<dbReference type="Gene3D" id="3.40.50.1000">
    <property type="entry name" value="HAD superfamily/HAD-like"/>
    <property type="match status" value="1"/>
</dbReference>
<organism evidence="13 14">
    <name type="scientific">Candidatus Uhrbacteria bacterium CG10_big_fil_rev_8_21_14_0_10_50_16</name>
    <dbReference type="NCBI Taxonomy" id="1975039"/>
    <lineage>
        <taxon>Bacteria</taxon>
        <taxon>Candidatus Uhriibacteriota</taxon>
    </lineage>
</organism>
<dbReference type="SUPFAM" id="SSF56784">
    <property type="entry name" value="HAD-like"/>
    <property type="match status" value="1"/>
</dbReference>
<dbReference type="EC" id="5.4.2.8" evidence="5"/>
<evidence type="ECO:0000313" key="14">
    <source>
        <dbReference type="Proteomes" id="UP000230084"/>
    </source>
</evidence>
<feature type="binding site" evidence="11">
    <location>
        <position position="189"/>
    </location>
    <ligand>
        <name>alpha-D-mannose 1-phosphate</name>
        <dbReference type="ChEBI" id="CHEBI:58409"/>
    </ligand>
</feature>
<keyword evidence="13" id="KW-0378">Hydrolase</keyword>
<dbReference type="GO" id="GO:0004615">
    <property type="term" value="F:phosphomannomutase activity"/>
    <property type="evidence" value="ECO:0007669"/>
    <property type="project" value="UniProtKB-EC"/>
</dbReference>
<accession>A0A2H0RLJ5</accession>
<feature type="binding site" evidence="11">
    <location>
        <position position="135"/>
    </location>
    <ligand>
        <name>alpha-D-mannose 1-phosphate</name>
        <dbReference type="ChEBI" id="CHEBI:58409"/>
    </ligand>
</feature>
<evidence type="ECO:0000256" key="1">
    <source>
        <dbReference type="ARBA" id="ARBA00004496"/>
    </source>
</evidence>
<evidence type="ECO:0000256" key="3">
    <source>
        <dbReference type="ARBA" id="ARBA00009736"/>
    </source>
</evidence>
<dbReference type="InterPro" id="IPR006379">
    <property type="entry name" value="HAD-SF_hydro_IIB"/>
</dbReference>
<keyword evidence="9" id="KW-0413">Isomerase</keyword>
<feature type="binding site" evidence="12">
    <location>
        <position position="16"/>
    </location>
    <ligand>
        <name>Mg(2+)</name>
        <dbReference type="ChEBI" id="CHEBI:18420"/>
        <label>1</label>
    </ligand>
</feature>
<dbReference type="AlphaFoldDB" id="A0A2H0RLJ5"/>
<proteinExistence type="inferred from homology"/>
<name>A0A2H0RLJ5_9BACT</name>
<dbReference type="PANTHER" id="PTHR10466">
    <property type="entry name" value="PHOSPHOMANNOMUTASE"/>
    <property type="match status" value="1"/>
</dbReference>
<keyword evidence="7 12" id="KW-0479">Metal-binding</keyword>
<sequence length="259" mass="29200">MTIPEGLADKRVFVFDLDGTLARSKTPMDEEMNQILSQLLKKREVAIIGGGWFPVFKWQLLDQLTCGPEELKHMHLMPTSGSRYINYAHGEWTSVYALELDKEERSRIMDAFDKAFKEINYQQPDKVYGEVIEDRGTQITYSALGQQAPVDEKEAWSGSEQDRRREIVAVMKPLLPEFEIKIPGTTSIDITREGVDKGYGVEQLSKQLGIPVGDMVFLGDALYEGGNDEPVKRTGIQTIAVANQEETKQILRAALAEME</sequence>
<dbReference type="GO" id="GO:0006487">
    <property type="term" value="P:protein N-linked glycosylation"/>
    <property type="evidence" value="ECO:0007669"/>
    <property type="project" value="TreeGrafter"/>
</dbReference>
<comment type="similarity">
    <text evidence="3">Belongs to the eukaryotic PMM family.</text>
</comment>
<evidence type="ECO:0000256" key="4">
    <source>
        <dbReference type="ARBA" id="ARBA00011738"/>
    </source>
</evidence>
<dbReference type="InterPro" id="IPR023214">
    <property type="entry name" value="HAD_sf"/>
</dbReference>
<evidence type="ECO:0000256" key="2">
    <source>
        <dbReference type="ARBA" id="ARBA00004699"/>
    </source>
</evidence>
<dbReference type="Proteomes" id="UP000230084">
    <property type="component" value="Unassembled WGS sequence"/>
</dbReference>
<feature type="active site" description="Proton donor/acceptor" evidence="10">
    <location>
        <position position="18"/>
    </location>
</feature>
<evidence type="ECO:0000256" key="9">
    <source>
        <dbReference type="ARBA" id="ARBA00023235"/>
    </source>
</evidence>
<evidence type="ECO:0000256" key="7">
    <source>
        <dbReference type="ARBA" id="ARBA00022723"/>
    </source>
</evidence>
<dbReference type="Pfam" id="PF08282">
    <property type="entry name" value="Hydrolase_3"/>
    <property type="match status" value="1"/>
</dbReference>
<evidence type="ECO:0000256" key="6">
    <source>
        <dbReference type="ARBA" id="ARBA00022490"/>
    </source>
</evidence>
<feature type="binding site" evidence="11">
    <location>
        <position position="187"/>
    </location>
    <ligand>
        <name>alpha-D-mannose 1-phosphate</name>
        <dbReference type="ChEBI" id="CHEBI:58409"/>
    </ligand>
</feature>
<dbReference type="UniPathway" id="UPA00126">
    <property type="reaction ID" value="UER00424"/>
</dbReference>
<feature type="binding site" evidence="12">
    <location>
        <position position="220"/>
    </location>
    <ligand>
        <name>Mg(2+)</name>
        <dbReference type="ChEBI" id="CHEBI:18420"/>
        <label>1</label>
    </ligand>
</feature>
<dbReference type="InterPro" id="IPR005002">
    <property type="entry name" value="PMM"/>
</dbReference>